<proteinExistence type="inferred from homology"/>
<dbReference type="AlphaFoldDB" id="A0AAE1MI70"/>
<dbReference type="PROSITE" id="PS50405">
    <property type="entry name" value="GST_CTER"/>
    <property type="match status" value="1"/>
</dbReference>
<dbReference type="SFLD" id="SFLDG00358">
    <property type="entry name" value="Main_(cytGST)"/>
    <property type="match status" value="1"/>
</dbReference>
<keyword evidence="2" id="KW-0216">Detoxification</keyword>
<dbReference type="InterPro" id="IPR036282">
    <property type="entry name" value="Glutathione-S-Trfase_C_sf"/>
</dbReference>
<dbReference type="InterPro" id="IPR045073">
    <property type="entry name" value="Omega/Tau-like"/>
</dbReference>
<dbReference type="CDD" id="cd03185">
    <property type="entry name" value="GST_C_Tau"/>
    <property type="match status" value="1"/>
</dbReference>
<evidence type="ECO:0000259" key="7">
    <source>
        <dbReference type="PROSITE" id="PS50405"/>
    </source>
</evidence>
<dbReference type="PANTHER" id="PTHR11260:SF773">
    <property type="entry name" value="GLUTATHIONE S-TRANSFERASE U26"/>
    <property type="match status" value="1"/>
</dbReference>
<dbReference type="InterPro" id="IPR010987">
    <property type="entry name" value="Glutathione-S-Trfase_C-like"/>
</dbReference>
<name>A0AAE1MI70_9FABA</name>
<dbReference type="InterPro" id="IPR004045">
    <property type="entry name" value="Glutathione_S-Trfase_N"/>
</dbReference>
<keyword evidence="9" id="KW-1185">Reference proteome</keyword>
<comment type="catalytic activity">
    <reaction evidence="5">
        <text>RX + glutathione = an S-substituted glutathione + a halide anion + H(+)</text>
        <dbReference type="Rhea" id="RHEA:16437"/>
        <dbReference type="ChEBI" id="CHEBI:15378"/>
        <dbReference type="ChEBI" id="CHEBI:16042"/>
        <dbReference type="ChEBI" id="CHEBI:17792"/>
        <dbReference type="ChEBI" id="CHEBI:57925"/>
        <dbReference type="ChEBI" id="CHEBI:90779"/>
        <dbReference type="EC" id="2.5.1.18"/>
    </reaction>
</comment>
<dbReference type="SFLD" id="SFLDS00019">
    <property type="entry name" value="Glutathione_Transferase_(cytos"/>
    <property type="match status" value="1"/>
</dbReference>
<dbReference type="SUPFAM" id="SSF52833">
    <property type="entry name" value="Thioredoxin-like"/>
    <property type="match status" value="1"/>
</dbReference>
<evidence type="ECO:0000256" key="2">
    <source>
        <dbReference type="ARBA" id="ARBA00022575"/>
    </source>
</evidence>
<dbReference type="InterPro" id="IPR045074">
    <property type="entry name" value="GST_C_Tau"/>
</dbReference>
<dbReference type="FunFam" id="3.40.30.10:FF:000044">
    <property type="entry name" value="Glutathione S-transferase GSTU6"/>
    <property type="match status" value="1"/>
</dbReference>
<dbReference type="Gene3D" id="3.40.30.10">
    <property type="entry name" value="Glutaredoxin"/>
    <property type="match status" value="1"/>
</dbReference>
<comment type="similarity">
    <text evidence="4">Belongs to the GST superfamily. Tau family.</text>
</comment>
<dbReference type="InterPro" id="IPR036249">
    <property type="entry name" value="Thioredoxin-like_sf"/>
</dbReference>
<feature type="domain" description="GST C-terminal" evidence="7">
    <location>
        <begin position="89"/>
        <end position="226"/>
    </location>
</feature>
<dbReference type="GO" id="GO:0005737">
    <property type="term" value="C:cytoplasm"/>
    <property type="evidence" value="ECO:0007669"/>
    <property type="project" value="TreeGrafter"/>
</dbReference>
<dbReference type="Pfam" id="PF02798">
    <property type="entry name" value="GST_N"/>
    <property type="match status" value="1"/>
</dbReference>
<evidence type="ECO:0000313" key="8">
    <source>
        <dbReference type="EMBL" id="KAK4261221.1"/>
    </source>
</evidence>
<feature type="domain" description="GST N-terminal" evidence="6">
    <location>
        <begin position="4"/>
        <end position="83"/>
    </location>
</feature>
<dbReference type="EMBL" id="JAWXYG010000010">
    <property type="protein sequence ID" value="KAK4261221.1"/>
    <property type="molecule type" value="Genomic_DNA"/>
</dbReference>
<comment type="caution">
    <text evidence="8">The sequence shown here is derived from an EMBL/GenBank/DDBJ whole genome shotgun (WGS) entry which is preliminary data.</text>
</comment>
<sequence>MAGSELKLLGRWSSPYSMRAKIALNIKSLEYEYLEEHMNPKSDLLLQSNPVYALIPVLIHHGKPICESLIIVQYIDETWSSGPSILPADPYDRSIARFWADYIDHKWFPSMKSIMTVEDEEARKPYYETMNEVVGRMEDAFGKISKEKPFFGGDQIGFIDIAFGSNLGWLSVVETLYGRKFLVEEKAPSLVKWAERFAAYPAVNGLIPETDKLIELSKFLQIKWRAAIAKK</sequence>
<dbReference type="EC" id="2.5.1.18" evidence="1"/>
<dbReference type="GO" id="GO:0004364">
    <property type="term" value="F:glutathione transferase activity"/>
    <property type="evidence" value="ECO:0007669"/>
    <property type="project" value="UniProtKB-EC"/>
</dbReference>
<dbReference type="FunFam" id="1.20.1050.10:FF:000016">
    <property type="entry name" value="Glutathione S-transferase U9"/>
    <property type="match status" value="1"/>
</dbReference>
<keyword evidence="3" id="KW-0808">Transferase</keyword>
<dbReference type="SUPFAM" id="SSF47616">
    <property type="entry name" value="GST C-terminal domain-like"/>
    <property type="match status" value="1"/>
</dbReference>
<dbReference type="Gene3D" id="1.20.1050.10">
    <property type="match status" value="1"/>
</dbReference>
<evidence type="ECO:0000259" key="6">
    <source>
        <dbReference type="PROSITE" id="PS50404"/>
    </source>
</evidence>
<dbReference type="CDD" id="cd03058">
    <property type="entry name" value="GST_N_Tau"/>
    <property type="match status" value="1"/>
</dbReference>
<dbReference type="PANTHER" id="PTHR11260">
    <property type="entry name" value="GLUTATHIONE S-TRANSFERASE, GST, SUPERFAMILY, GST DOMAIN CONTAINING"/>
    <property type="match status" value="1"/>
</dbReference>
<evidence type="ECO:0000256" key="1">
    <source>
        <dbReference type="ARBA" id="ARBA00012452"/>
    </source>
</evidence>
<dbReference type="GO" id="GO:0006749">
    <property type="term" value="P:glutathione metabolic process"/>
    <property type="evidence" value="ECO:0007669"/>
    <property type="project" value="InterPro"/>
</dbReference>
<accession>A0AAE1MI70</accession>
<evidence type="ECO:0000256" key="3">
    <source>
        <dbReference type="ARBA" id="ARBA00022679"/>
    </source>
</evidence>
<dbReference type="SFLD" id="SFLDG01152">
    <property type="entry name" value="Main.3:_Omega-_and_Tau-like"/>
    <property type="match status" value="1"/>
</dbReference>
<dbReference type="PROSITE" id="PS50404">
    <property type="entry name" value="GST_NTER"/>
    <property type="match status" value="1"/>
</dbReference>
<protein>
    <recommendedName>
        <fullName evidence="1">glutathione transferase</fullName>
        <ecNumber evidence="1">2.5.1.18</ecNumber>
    </recommendedName>
</protein>
<gene>
    <name evidence="8" type="ORF">QN277_004250</name>
</gene>
<organism evidence="8 9">
    <name type="scientific">Acacia crassicarpa</name>
    <name type="common">northern wattle</name>
    <dbReference type="NCBI Taxonomy" id="499986"/>
    <lineage>
        <taxon>Eukaryota</taxon>
        <taxon>Viridiplantae</taxon>
        <taxon>Streptophyta</taxon>
        <taxon>Embryophyta</taxon>
        <taxon>Tracheophyta</taxon>
        <taxon>Spermatophyta</taxon>
        <taxon>Magnoliopsida</taxon>
        <taxon>eudicotyledons</taxon>
        <taxon>Gunneridae</taxon>
        <taxon>Pentapetalae</taxon>
        <taxon>rosids</taxon>
        <taxon>fabids</taxon>
        <taxon>Fabales</taxon>
        <taxon>Fabaceae</taxon>
        <taxon>Caesalpinioideae</taxon>
        <taxon>mimosoid clade</taxon>
        <taxon>Acacieae</taxon>
        <taxon>Acacia</taxon>
    </lineage>
</organism>
<evidence type="ECO:0000256" key="5">
    <source>
        <dbReference type="ARBA" id="ARBA00047960"/>
    </source>
</evidence>
<dbReference type="Proteomes" id="UP001293593">
    <property type="component" value="Unassembled WGS sequence"/>
</dbReference>
<evidence type="ECO:0000313" key="9">
    <source>
        <dbReference type="Proteomes" id="UP001293593"/>
    </source>
</evidence>
<dbReference type="InterPro" id="IPR004046">
    <property type="entry name" value="GST_C"/>
</dbReference>
<dbReference type="Pfam" id="PF00043">
    <property type="entry name" value="GST_C"/>
    <property type="match status" value="1"/>
</dbReference>
<reference evidence="8" key="1">
    <citation type="submission" date="2023-10" db="EMBL/GenBank/DDBJ databases">
        <title>Chromosome-level genome of the transformable northern wattle, Acacia crassicarpa.</title>
        <authorList>
            <person name="Massaro I."/>
            <person name="Sinha N.R."/>
            <person name="Poethig S."/>
            <person name="Leichty A.R."/>
        </authorList>
    </citation>
    <scope>NUCLEOTIDE SEQUENCE</scope>
    <source>
        <strain evidence="8">Acra3RX</strain>
        <tissue evidence="8">Leaf</tissue>
    </source>
</reference>
<evidence type="ECO:0000256" key="4">
    <source>
        <dbReference type="ARBA" id="ARBA00025743"/>
    </source>
</evidence>
<dbReference type="InterPro" id="IPR040079">
    <property type="entry name" value="Glutathione_S-Trfase"/>
</dbReference>
<dbReference type="GO" id="GO:0009407">
    <property type="term" value="P:toxin catabolic process"/>
    <property type="evidence" value="ECO:0007669"/>
    <property type="project" value="UniProtKB-ARBA"/>
</dbReference>